<evidence type="ECO:0000259" key="3">
    <source>
        <dbReference type="PROSITE" id="PS50924"/>
    </source>
</evidence>
<keyword evidence="1" id="KW-1133">Transmembrane helix</keyword>
<dbReference type="Pfam" id="PF03707">
    <property type="entry name" value="MHYT"/>
    <property type="match status" value="2"/>
</dbReference>
<dbReference type="GO" id="GO:0016020">
    <property type="term" value="C:membrane"/>
    <property type="evidence" value="ECO:0007669"/>
    <property type="project" value="UniProtKB-UniRule"/>
</dbReference>
<proteinExistence type="predicted"/>
<dbReference type="KEGG" id="sxn:IAG42_34065"/>
<keyword evidence="1" id="KW-0812">Transmembrane</keyword>
<dbReference type="PROSITE" id="PS50924">
    <property type="entry name" value="MHYT"/>
    <property type="match status" value="1"/>
</dbReference>
<evidence type="ECO:0000313" key="4">
    <source>
        <dbReference type="EMBL" id="QNS08149.1"/>
    </source>
</evidence>
<dbReference type="InterPro" id="IPR005330">
    <property type="entry name" value="MHYT_dom"/>
</dbReference>
<dbReference type="EMBL" id="CP061281">
    <property type="protein sequence ID" value="QNS08149.1"/>
    <property type="molecule type" value="Genomic_DNA"/>
</dbReference>
<feature type="region of interest" description="Disordered" evidence="2">
    <location>
        <begin position="266"/>
        <end position="334"/>
    </location>
</feature>
<reference evidence="4 5" key="1">
    <citation type="submission" date="2020-09" db="EMBL/GenBank/DDBJ databases">
        <title>A novel species.</title>
        <authorList>
            <person name="Gao J."/>
        </authorList>
    </citation>
    <scope>NUCLEOTIDE SEQUENCE [LARGE SCALE GENOMIC DNA]</scope>
    <source>
        <strain evidence="4 5">CRXT-Y-14</strain>
    </source>
</reference>
<name>A0A7H1BHE4_9ACTN</name>
<feature type="compositionally biased region" description="Low complexity" evidence="2">
    <location>
        <begin position="279"/>
        <end position="296"/>
    </location>
</feature>
<feature type="transmembrane region" description="Helical" evidence="1">
    <location>
        <begin position="218"/>
        <end position="239"/>
    </location>
</feature>
<sequence>MEGTIDGFTYGAVTPAVGYAMAYFGSALGLRCTTRSLRFDRSRRRPAWLALGAGAIGSGIWTMHFIAMMGFSVVGAPVEFEWTMTYASLVVAIAVVSVGVFIVGFQGPTVPALLAGGVITGLGVGGMHYMGMAAMTVRGASLDYETSTVALSLVIAVVAATAALWAAVQDKGLAWSLGASLIMGVAVTGMHYTGMAALKVHLHSGGTSAFITSSSFDMLVPMLIGPLAFLVIAGAIVMFDPLMVMGPTRTGRLRPRNASVWTCRPWRGASVPRSPPACRGRPATTGTRTPTTGSPRSGPPRPGGTNAHAPAATAGPDTRRRSGRPARHSYAPRSVASRSLAWMSFIASLAGRSVSPSVSGRCVGQNHSQFSG</sequence>
<feature type="transmembrane region" description="Helical" evidence="1">
    <location>
        <begin position="175"/>
        <end position="198"/>
    </location>
</feature>
<keyword evidence="1" id="KW-0472">Membrane</keyword>
<evidence type="ECO:0000313" key="5">
    <source>
        <dbReference type="Proteomes" id="UP000516428"/>
    </source>
</evidence>
<protein>
    <recommendedName>
        <fullName evidence="3">MHYT domain-containing protein</fullName>
    </recommendedName>
</protein>
<feature type="transmembrane region" description="Helical" evidence="1">
    <location>
        <begin position="149"/>
        <end position="168"/>
    </location>
</feature>
<dbReference type="PANTHER" id="PTHR35152:SF1">
    <property type="entry name" value="DOMAIN SIGNALLING PROTEIN, PUTATIVE (AFU_ORTHOLOGUE AFUA_5G11310)-RELATED"/>
    <property type="match status" value="1"/>
</dbReference>
<feature type="transmembrane region" description="Helical" evidence="1">
    <location>
        <begin position="51"/>
        <end position="74"/>
    </location>
</feature>
<feature type="domain" description="MHYT" evidence="3">
    <location>
        <begin position="10"/>
        <end position="201"/>
    </location>
</feature>
<organism evidence="4 5">
    <name type="scientific">Streptomyces xanthii</name>
    <dbReference type="NCBI Taxonomy" id="2768069"/>
    <lineage>
        <taxon>Bacteria</taxon>
        <taxon>Bacillati</taxon>
        <taxon>Actinomycetota</taxon>
        <taxon>Actinomycetes</taxon>
        <taxon>Kitasatosporales</taxon>
        <taxon>Streptomycetaceae</taxon>
        <taxon>Streptomyces</taxon>
    </lineage>
</organism>
<evidence type="ECO:0000256" key="2">
    <source>
        <dbReference type="SAM" id="MobiDB-lite"/>
    </source>
</evidence>
<feature type="transmembrane region" description="Helical" evidence="1">
    <location>
        <begin position="112"/>
        <end position="129"/>
    </location>
</feature>
<gene>
    <name evidence="4" type="ORF">IAG42_34065</name>
</gene>
<dbReference type="AlphaFoldDB" id="A0A7H1BHE4"/>
<dbReference type="PANTHER" id="PTHR35152">
    <property type="entry name" value="DOMAIN SIGNALLING PROTEIN, PUTATIVE (AFU_ORTHOLOGUE AFUA_5G11310)-RELATED"/>
    <property type="match status" value="1"/>
</dbReference>
<feature type="transmembrane region" description="Helical" evidence="1">
    <location>
        <begin position="12"/>
        <end position="30"/>
    </location>
</feature>
<dbReference type="Proteomes" id="UP000516428">
    <property type="component" value="Chromosome"/>
</dbReference>
<evidence type="ECO:0000256" key="1">
    <source>
        <dbReference type="PROSITE-ProRule" id="PRU00244"/>
    </source>
</evidence>
<accession>A0A7H1BHE4</accession>
<keyword evidence="5" id="KW-1185">Reference proteome</keyword>
<feature type="transmembrane region" description="Helical" evidence="1">
    <location>
        <begin position="86"/>
        <end position="105"/>
    </location>
</feature>